<sequence>MFKASYYSPRPEYQSIYHQNDQNFNMTQQPPPMSARPLMTLQEFIKTTRTPNKLISKPLVKSVRILDPSLFTTQEESRSLAQTFVRNFAEEENQITQATIIQNAFRQSQSRRHYKKFIRIRISQNRKLMRLCLIVWKLFGLKNVLRLHRVYDQFIDFLPNLPYIPQGRKISPFRYFYTSGALFLPISYSHTTLYKMVLMCNKPSMTKIFNLWKKIAHERRVESDALIFAESMNNKMLKFSSAFLCFKLWYNLYQYHKIRDDSSIVKLPQITIYDHDTIPAWLATQNKLNQKRKIQYDATIHYQTDVIRRSLTALTKFTKFQKNWNEIVPNHVKKENQKIKKSVFNGWISYVNKKKKQRNFIREIIKRWYKRTYKHSYFQTIDTFSRKSEVTFKLSKAIHIWSFYARRRSIKYLHTMLNIQKKPLGAYMLVFLINGQFDLSFHILSFKLWLNIIRRRRSFKKMVEFHNNLSHETELAFGALTMLRSPDEGENLFPNGIGLSLELSIAAQNVICRGEDIVFAHKGKDIDKFKMNPLSRFLLLAIHKKINFDVFSTSVGEEKPKFEKLRKEDELREQVQKNTKILRSRLLWKLHRDNTLITAISAHTFAQEYNRFIPEFRVTQEANLFAKNDWIEPMKDDVFVFDDFKVSVESLVRALDVTRKKAKQQMLTDERDRIMKELNERVRNPNNISFKEHEKETVINNQIAVHTPAMPPTPLKSPRFKKN</sequence>
<dbReference type="PROSITE" id="PS50096">
    <property type="entry name" value="IQ"/>
    <property type="match status" value="1"/>
</dbReference>
<protein>
    <submittedName>
        <fullName evidence="1">IQ calmodulin-binding motif family protein</fullName>
    </submittedName>
</protein>
<gene>
    <name evidence="1" type="ORF">TVAG_027770</name>
</gene>
<reference evidence="1" key="2">
    <citation type="journal article" date="2007" name="Science">
        <title>Draft genome sequence of the sexually transmitted pathogen Trichomonas vaginalis.</title>
        <authorList>
            <person name="Carlton J.M."/>
            <person name="Hirt R.P."/>
            <person name="Silva J.C."/>
            <person name="Delcher A.L."/>
            <person name="Schatz M."/>
            <person name="Zhao Q."/>
            <person name="Wortman J.R."/>
            <person name="Bidwell S.L."/>
            <person name="Alsmark U.C.M."/>
            <person name="Besteiro S."/>
            <person name="Sicheritz-Ponten T."/>
            <person name="Noel C.J."/>
            <person name="Dacks J.B."/>
            <person name="Foster P.G."/>
            <person name="Simillion C."/>
            <person name="Van de Peer Y."/>
            <person name="Miranda-Saavedra D."/>
            <person name="Barton G.J."/>
            <person name="Westrop G.D."/>
            <person name="Mueller S."/>
            <person name="Dessi D."/>
            <person name="Fiori P.L."/>
            <person name="Ren Q."/>
            <person name="Paulsen I."/>
            <person name="Zhang H."/>
            <person name="Bastida-Corcuera F.D."/>
            <person name="Simoes-Barbosa A."/>
            <person name="Brown M.T."/>
            <person name="Hayes R.D."/>
            <person name="Mukherjee M."/>
            <person name="Okumura C.Y."/>
            <person name="Schneider R."/>
            <person name="Smith A.J."/>
            <person name="Vanacova S."/>
            <person name="Villalvazo M."/>
            <person name="Haas B.J."/>
            <person name="Pertea M."/>
            <person name="Feldblyum T.V."/>
            <person name="Utterback T.R."/>
            <person name="Shu C.L."/>
            <person name="Osoegawa K."/>
            <person name="de Jong P.J."/>
            <person name="Hrdy I."/>
            <person name="Horvathova L."/>
            <person name="Zubacova Z."/>
            <person name="Dolezal P."/>
            <person name="Malik S.B."/>
            <person name="Logsdon J.M. Jr."/>
            <person name="Henze K."/>
            <person name="Gupta A."/>
            <person name="Wang C.C."/>
            <person name="Dunne R.L."/>
            <person name="Upcroft J.A."/>
            <person name="Upcroft P."/>
            <person name="White O."/>
            <person name="Salzberg S.L."/>
            <person name="Tang P."/>
            <person name="Chiu C.-H."/>
            <person name="Lee Y.-S."/>
            <person name="Embley T.M."/>
            <person name="Coombs G.H."/>
            <person name="Mottram J.C."/>
            <person name="Tachezy J."/>
            <person name="Fraser-Liggett C.M."/>
            <person name="Johnson P.J."/>
        </authorList>
    </citation>
    <scope>NUCLEOTIDE SEQUENCE [LARGE SCALE GENOMIC DNA]</scope>
    <source>
        <strain evidence="1">G3</strain>
    </source>
</reference>
<dbReference type="KEGG" id="tva:4770172"/>
<keyword evidence="2" id="KW-1185">Reference proteome</keyword>
<dbReference type="RefSeq" id="XP_001324447.1">
    <property type="nucleotide sequence ID" value="XM_001324412.1"/>
</dbReference>
<dbReference type="AlphaFoldDB" id="A2E516"/>
<name>A2E516_TRIV3</name>
<evidence type="ECO:0000313" key="1">
    <source>
        <dbReference type="EMBL" id="EAY12224.1"/>
    </source>
</evidence>
<dbReference type="Proteomes" id="UP000001542">
    <property type="component" value="Unassembled WGS sequence"/>
</dbReference>
<organism evidence="1 2">
    <name type="scientific">Trichomonas vaginalis (strain ATCC PRA-98 / G3)</name>
    <dbReference type="NCBI Taxonomy" id="412133"/>
    <lineage>
        <taxon>Eukaryota</taxon>
        <taxon>Metamonada</taxon>
        <taxon>Parabasalia</taxon>
        <taxon>Trichomonadida</taxon>
        <taxon>Trichomonadidae</taxon>
        <taxon>Trichomonas</taxon>
    </lineage>
</organism>
<accession>A2E516</accession>
<proteinExistence type="predicted"/>
<evidence type="ECO:0000313" key="2">
    <source>
        <dbReference type="Proteomes" id="UP000001542"/>
    </source>
</evidence>
<dbReference type="InParanoid" id="A2E516"/>
<dbReference type="VEuPathDB" id="TrichDB:TVAGG3_0420480"/>
<dbReference type="EMBL" id="DS113305">
    <property type="protein sequence ID" value="EAY12224.1"/>
    <property type="molecule type" value="Genomic_DNA"/>
</dbReference>
<reference evidence="1" key="1">
    <citation type="submission" date="2006-10" db="EMBL/GenBank/DDBJ databases">
        <authorList>
            <person name="Amadeo P."/>
            <person name="Zhao Q."/>
            <person name="Wortman J."/>
            <person name="Fraser-Liggett C."/>
            <person name="Carlton J."/>
        </authorList>
    </citation>
    <scope>NUCLEOTIDE SEQUENCE</scope>
    <source>
        <strain evidence="1">G3</strain>
    </source>
</reference>
<dbReference type="VEuPathDB" id="TrichDB:TVAG_027770"/>